<dbReference type="AlphaFoldDB" id="A0A8X7PCL4"/>
<evidence type="ECO:0000313" key="2">
    <source>
        <dbReference type="EMBL" id="KAG2249964.1"/>
    </source>
</evidence>
<gene>
    <name evidence="2" type="ORF">Bca52824_089592</name>
</gene>
<dbReference type="Proteomes" id="UP000886595">
    <property type="component" value="Unassembled WGS sequence"/>
</dbReference>
<dbReference type="PROSITE" id="PS50181">
    <property type="entry name" value="FBOX"/>
    <property type="match status" value="1"/>
</dbReference>
<dbReference type="InterPro" id="IPR001810">
    <property type="entry name" value="F-box_dom"/>
</dbReference>
<proteinExistence type="predicted"/>
<evidence type="ECO:0000259" key="1">
    <source>
        <dbReference type="PROSITE" id="PS50181"/>
    </source>
</evidence>
<evidence type="ECO:0000313" key="3">
    <source>
        <dbReference type="Proteomes" id="UP000886595"/>
    </source>
</evidence>
<name>A0A8X7PCL4_BRACI</name>
<dbReference type="OrthoDB" id="2095648at2759"/>
<organism evidence="2 3">
    <name type="scientific">Brassica carinata</name>
    <name type="common">Ethiopian mustard</name>
    <name type="synonym">Abyssinian cabbage</name>
    <dbReference type="NCBI Taxonomy" id="52824"/>
    <lineage>
        <taxon>Eukaryota</taxon>
        <taxon>Viridiplantae</taxon>
        <taxon>Streptophyta</taxon>
        <taxon>Embryophyta</taxon>
        <taxon>Tracheophyta</taxon>
        <taxon>Spermatophyta</taxon>
        <taxon>Magnoliopsida</taxon>
        <taxon>eudicotyledons</taxon>
        <taxon>Gunneridae</taxon>
        <taxon>Pentapetalae</taxon>
        <taxon>rosids</taxon>
        <taxon>malvids</taxon>
        <taxon>Brassicales</taxon>
        <taxon>Brassicaceae</taxon>
        <taxon>Brassiceae</taxon>
        <taxon>Brassica</taxon>
    </lineage>
</organism>
<protein>
    <recommendedName>
        <fullName evidence="1">F-box domain-containing protein</fullName>
    </recommendedName>
</protein>
<dbReference type="SMART" id="SM00256">
    <property type="entry name" value="FBOX"/>
    <property type="match status" value="1"/>
</dbReference>
<sequence length="81" mass="9089">MGLSDRKRKSRDEQDYTVTLASAAFPMDELSDDVLERVLSWLPTSSFLRMTSVCKRWKSTQSSKASTLLAPKSLFEILGSS</sequence>
<keyword evidence="3" id="KW-1185">Reference proteome</keyword>
<accession>A0A8X7PCL4</accession>
<reference evidence="2 3" key="1">
    <citation type="submission" date="2020-02" db="EMBL/GenBank/DDBJ databases">
        <authorList>
            <person name="Ma Q."/>
            <person name="Huang Y."/>
            <person name="Song X."/>
            <person name="Pei D."/>
        </authorList>
    </citation>
    <scope>NUCLEOTIDE SEQUENCE [LARGE SCALE GENOMIC DNA]</scope>
    <source>
        <strain evidence="2">Sxm20200214</strain>
        <tissue evidence="2">Leaf</tissue>
    </source>
</reference>
<dbReference type="EMBL" id="JAAMPC010000017">
    <property type="protein sequence ID" value="KAG2249964.1"/>
    <property type="molecule type" value="Genomic_DNA"/>
</dbReference>
<dbReference type="InterPro" id="IPR036047">
    <property type="entry name" value="F-box-like_dom_sf"/>
</dbReference>
<feature type="domain" description="F-box" evidence="1">
    <location>
        <begin position="24"/>
        <end position="78"/>
    </location>
</feature>
<dbReference type="Pfam" id="PF00646">
    <property type="entry name" value="F-box"/>
    <property type="match status" value="1"/>
</dbReference>
<comment type="caution">
    <text evidence="2">The sequence shown here is derived from an EMBL/GenBank/DDBJ whole genome shotgun (WGS) entry which is preliminary data.</text>
</comment>
<dbReference type="SUPFAM" id="SSF81383">
    <property type="entry name" value="F-box domain"/>
    <property type="match status" value="1"/>
</dbReference>
<dbReference type="FunFam" id="1.20.1280.50:FF:000030">
    <property type="entry name" value="F-box/kelch-repeat protein At3g61590"/>
    <property type="match status" value="1"/>
</dbReference>
<dbReference type="CDD" id="cd22157">
    <property type="entry name" value="F-box_AtFBW1-like"/>
    <property type="match status" value="1"/>
</dbReference>
<dbReference type="Gene3D" id="1.20.1280.50">
    <property type="match status" value="1"/>
</dbReference>